<dbReference type="GO" id="GO:0042383">
    <property type="term" value="C:sarcolemma"/>
    <property type="evidence" value="ECO:0007669"/>
    <property type="project" value="TreeGrafter"/>
</dbReference>
<evidence type="ECO:0000256" key="5">
    <source>
        <dbReference type="ARBA" id="ARBA00023136"/>
    </source>
</evidence>
<dbReference type="GO" id="GO:0030154">
    <property type="term" value="P:cell differentiation"/>
    <property type="evidence" value="ECO:0007669"/>
    <property type="project" value="TreeGrafter"/>
</dbReference>
<dbReference type="GO" id="GO:0060090">
    <property type="term" value="F:molecular adaptor activity"/>
    <property type="evidence" value="ECO:0007669"/>
    <property type="project" value="TreeGrafter"/>
</dbReference>
<keyword evidence="7" id="KW-1133">Transmembrane helix</keyword>
<evidence type="ECO:0000256" key="4">
    <source>
        <dbReference type="ARBA" id="ARBA00023034"/>
    </source>
</evidence>
<evidence type="ECO:0000256" key="3">
    <source>
        <dbReference type="ARBA" id="ARBA00022475"/>
    </source>
</evidence>
<evidence type="ECO:0000256" key="1">
    <source>
        <dbReference type="ARBA" id="ARBA00004202"/>
    </source>
</evidence>
<dbReference type="GO" id="GO:0019901">
    <property type="term" value="F:protein kinase binding"/>
    <property type="evidence" value="ECO:0007669"/>
    <property type="project" value="TreeGrafter"/>
</dbReference>
<keyword evidence="5 6" id="KW-0472">Membrane</keyword>
<evidence type="ECO:0000313" key="9">
    <source>
        <dbReference type="Proteomes" id="UP000824540"/>
    </source>
</evidence>
<evidence type="ECO:0000256" key="6">
    <source>
        <dbReference type="RuleBase" id="RU000680"/>
    </source>
</evidence>
<keyword evidence="7" id="KW-0812">Transmembrane</keyword>
<feature type="transmembrane region" description="Helical" evidence="7">
    <location>
        <begin position="168"/>
        <end position="189"/>
    </location>
</feature>
<dbReference type="InterPro" id="IPR001612">
    <property type="entry name" value="Caveolin"/>
</dbReference>
<comment type="similarity">
    <text evidence="2 6">Belongs to the caveolin family.</text>
</comment>
<accession>A0A8T2N652</accession>
<comment type="subcellular location">
    <subcellularLocation>
        <location evidence="1 6">Cell membrane</location>
        <topology evidence="1 6">Peripheral membrane protein</topology>
    </subcellularLocation>
    <subcellularLocation>
        <location evidence="6">Golgi apparatus membrane</location>
        <topology evidence="6">Peripheral membrane protein</topology>
    </subcellularLocation>
    <subcellularLocation>
        <location evidence="6">Membrane</location>
        <location evidence="6">Caveola</location>
        <topology evidence="6">Peripheral membrane protein</topology>
    </subcellularLocation>
</comment>
<dbReference type="Proteomes" id="UP000824540">
    <property type="component" value="Unassembled WGS sequence"/>
</dbReference>
<keyword evidence="9" id="KW-1185">Reference proteome</keyword>
<dbReference type="PANTHER" id="PTHR10844:SF3">
    <property type="entry name" value="CAVEOLIN-2"/>
    <property type="match status" value="1"/>
</dbReference>
<dbReference type="GO" id="GO:0031410">
    <property type="term" value="C:cytoplasmic vesicle"/>
    <property type="evidence" value="ECO:0007669"/>
    <property type="project" value="TreeGrafter"/>
</dbReference>
<dbReference type="GO" id="GO:0070836">
    <property type="term" value="P:caveola assembly"/>
    <property type="evidence" value="ECO:0007669"/>
    <property type="project" value="InterPro"/>
</dbReference>
<comment type="caution">
    <text evidence="8">The sequence shown here is derived from an EMBL/GenBank/DDBJ whole genome shotgun (WGS) entry which is preliminary data.</text>
</comment>
<keyword evidence="4 6" id="KW-0333">Golgi apparatus</keyword>
<dbReference type="GO" id="GO:0008286">
    <property type="term" value="P:insulin receptor signaling pathway"/>
    <property type="evidence" value="ECO:0007669"/>
    <property type="project" value="TreeGrafter"/>
</dbReference>
<dbReference type="GO" id="GO:0000139">
    <property type="term" value="C:Golgi membrane"/>
    <property type="evidence" value="ECO:0007669"/>
    <property type="project" value="UniProtKB-SubCell"/>
</dbReference>
<evidence type="ECO:0000313" key="8">
    <source>
        <dbReference type="EMBL" id="KAG9335865.1"/>
    </source>
</evidence>
<dbReference type="Pfam" id="PF01146">
    <property type="entry name" value="Caveolin"/>
    <property type="match status" value="1"/>
</dbReference>
<dbReference type="PANTHER" id="PTHR10844">
    <property type="entry name" value="CAVEOLIN"/>
    <property type="match status" value="1"/>
</dbReference>
<gene>
    <name evidence="8" type="ORF">JZ751_003522</name>
</gene>
<protein>
    <recommendedName>
        <fullName evidence="6">Caveolin</fullName>
    </recommendedName>
</protein>
<organism evidence="8 9">
    <name type="scientific">Albula glossodonta</name>
    <name type="common">roundjaw bonefish</name>
    <dbReference type="NCBI Taxonomy" id="121402"/>
    <lineage>
        <taxon>Eukaryota</taxon>
        <taxon>Metazoa</taxon>
        <taxon>Chordata</taxon>
        <taxon>Craniata</taxon>
        <taxon>Vertebrata</taxon>
        <taxon>Euteleostomi</taxon>
        <taxon>Actinopterygii</taxon>
        <taxon>Neopterygii</taxon>
        <taxon>Teleostei</taxon>
        <taxon>Albuliformes</taxon>
        <taxon>Albulidae</taxon>
        <taxon>Albula</taxon>
    </lineage>
</organism>
<sequence length="247" mass="27144">APCGLHFVREGILPAPAAENAVCDVGRKAIIRGCAVPQMCSALANCSVGTRSERSSLHGAWVSLCSSIAESAADYSSRRACSELKMGLEKEKSEARVIMDEDEFNRSIDPFLATKKKAFSSAPDRDPHLINEHVKVGFDDVIGEPRSTHSFDKVWIGSHATFELVKYVFYRLLTTLLAIPMSFVAGILFAVLSFIHIWVVMPAVQSCLMALPSVQMIWRNMTDMFIAPLFHSMGRCLSAVTVTTTEN</sequence>
<evidence type="ECO:0000256" key="7">
    <source>
        <dbReference type="SAM" id="Phobius"/>
    </source>
</evidence>
<comment type="function">
    <text evidence="6">May act as a scaffolding protein within caveolar membranes. Interacts directly with G-protein alpha subunits and can functionally regulate their activity.</text>
</comment>
<dbReference type="GO" id="GO:0051480">
    <property type="term" value="P:regulation of cytosolic calcium ion concentration"/>
    <property type="evidence" value="ECO:0007669"/>
    <property type="project" value="TreeGrafter"/>
</dbReference>
<dbReference type="GO" id="GO:0001937">
    <property type="term" value="P:negative regulation of endothelial cell proliferation"/>
    <property type="evidence" value="ECO:0007669"/>
    <property type="project" value="TreeGrafter"/>
</dbReference>
<evidence type="ECO:0000256" key="2">
    <source>
        <dbReference type="ARBA" id="ARBA00010988"/>
    </source>
</evidence>
<keyword evidence="3 6" id="KW-1003">Cell membrane</keyword>
<feature type="non-terminal residue" evidence="8">
    <location>
        <position position="247"/>
    </location>
</feature>
<dbReference type="GO" id="GO:0048471">
    <property type="term" value="C:perinuclear region of cytoplasm"/>
    <property type="evidence" value="ECO:0007669"/>
    <property type="project" value="TreeGrafter"/>
</dbReference>
<dbReference type="GO" id="GO:0005901">
    <property type="term" value="C:caveola"/>
    <property type="evidence" value="ECO:0007669"/>
    <property type="project" value="UniProtKB-SubCell"/>
</dbReference>
<name>A0A8T2N652_9TELE</name>
<dbReference type="AlphaFoldDB" id="A0A8T2N652"/>
<dbReference type="OrthoDB" id="5917823at2759"/>
<reference evidence="8" key="1">
    <citation type="thesis" date="2021" institute="BYU ScholarsArchive" country="Provo, UT, USA">
        <title>Applications of and Algorithms for Genome Assembly and Genomic Analyses with an Emphasis on Marine Teleosts.</title>
        <authorList>
            <person name="Pickett B.D."/>
        </authorList>
    </citation>
    <scope>NUCLEOTIDE SEQUENCE</scope>
    <source>
        <strain evidence="8">HI-2016</strain>
    </source>
</reference>
<proteinExistence type="inferred from homology"/>
<dbReference type="GO" id="GO:0005925">
    <property type="term" value="C:focal adhesion"/>
    <property type="evidence" value="ECO:0007669"/>
    <property type="project" value="TreeGrafter"/>
</dbReference>
<dbReference type="EMBL" id="JAFBMS010000107">
    <property type="protein sequence ID" value="KAG9335865.1"/>
    <property type="molecule type" value="Genomic_DNA"/>
</dbReference>